<dbReference type="CDD" id="cd15392">
    <property type="entry name" value="7tmA_PR4-like"/>
    <property type="match status" value="1"/>
</dbReference>
<feature type="transmembrane region" description="Helical" evidence="12">
    <location>
        <begin position="181"/>
        <end position="200"/>
    </location>
</feature>
<evidence type="ECO:0000313" key="14">
    <source>
        <dbReference type="Proteomes" id="UP000515162"/>
    </source>
</evidence>
<evidence type="ECO:0000256" key="3">
    <source>
        <dbReference type="ARBA" id="ARBA00022475"/>
    </source>
</evidence>
<sequence length="521" mass="59354">MELHNSHRLPGGSEKMYYIAPQQALLRNENDDYQEGSLVLPDPASLLYNTTALPAGDEGSSYGYGSTTTLSGLQLETYNITVLMNFSCDDYDLLSEDLWSSDYFKGIVYMLYIPIFIFALIGNGTVCYIVISTPRMRTVTNYFIASLAIGDVLMSFFCVPSSFISLFILNYWPFGLALCHFVNYSQAVSVLVSAYTLVAISIDRYIAIMWPLKPRITKRYATYIIGGVWFIALATALPIPIVSGLDIPMTPWHEKCEKYVCREMWPSRTQEYYYTLSLFALQFVVPLGVLIFTYTRIAIRVWAKRPPGEAETNRDQRMARSKRKMVKMMLTVVVVFTSCWLPFNILQLLLNDEEFVHWDALPYVWFAFHWLAMSHCCYNPIIYCYMNARFRSGFVQLMHRMPGLRRCCCLNRFLRSGADRMNATSGEMTTKYHRQVGDALLRKPKISIRNGSSTSPQSNEHIHHVHQRSSKATSEIFASEPIIVRRDVTTAVAAISKNKTDSPVRRSGSSGGTEANRSTEF</sequence>
<dbReference type="Proteomes" id="UP000515162">
    <property type="component" value="Chromosome 3R"/>
</dbReference>
<feature type="domain" description="G-protein coupled receptors family 1 profile" evidence="13">
    <location>
        <begin position="122"/>
        <end position="383"/>
    </location>
</feature>
<dbReference type="PANTHER" id="PTHR24238:SF73">
    <property type="entry name" value="RYAMIDE RECEPTOR"/>
    <property type="match status" value="1"/>
</dbReference>
<dbReference type="PANTHER" id="PTHR24238">
    <property type="entry name" value="G-PROTEIN COUPLED RECEPTOR"/>
    <property type="match status" value="1"/>
</dbReference>
<organism evidence="14 15">
    <name type="scientific">Drosophila mauritiana</name>
    <name type="common">Fruit fly</name>
    <dbReference type="NCBI Taxonomy" id="7226"/>
    <lineage>
        <taxon>Eukaryota</taxon>
        <taxon>Metazoa</taxon>
        <taxon>Ecdysozoa</taxon>
        <taxon>Arthropoda</taxon>
        <taxon>Hexapoda</taxon>
        <taxon>Insecta</taxon>
        <taxon>Pterygota</taxon>
        <taxon>Neoptera</taxon>
        <taxon>Endopterygota</taxon>
        <taxon>Diptera</taxon>
        <taxon>Brachycera</taxon>
        <taxon>Muscomorpha</taxon>
        <taxon>Ephydroidea</taxon>
        <taxon>Drosophilidae</taxon>
        <taxon>Drosophila</taxon>
        <taxon>Sophophora</taxon>
    </lineage>
</organism>
<dbReference type="PROSITE" id="PS50262">
    <property type="entry name" value="G_PROTEIN_RECEP_F1_2"/>
    <property type="match status" value="1"/>
</dbReference>
<dbReference type="FunFam" id="1.20.1070.10:FF:000291">
    <property type="entry name" value="Predicted protein"/>
    <property type="match status" value="1"/>
</dbReference>
<dbReference type="RefSeq" id="XP_033163671.1">
    <property type="nucleotide sequence ID" value="XM_033307780.1"/>
</dbReference>
<dbReference type="PROSITE" id="PS00237">
    <property type="entry name" value="G_PROTEIN_RECEP_F1_1"/>
    <property type="match status" value="1"/>
</dbReference>
<keyword evidence="4 10" id="KW-0812">Transmembrane</keyword>
<keyword evidence="6 10" id="KW-0297">G-protein coupled receptor</keyword>
<evidence type="ECO:0000256" key="10">
    <source>
        <dbReference type="RuleBase" id="RU000688"/>
    </source>
</evidence>
<evidence type="ECO:0000256" key="1">
    <source>
        <dbReference type="ARBA" id="ARBA00004651"/>
    </source>
</evidence>
<protein>
    <submittedName>
        <fullName evidence="15">RYamide receptor isoform X1</fullName>
    </submittedName>
</protein>
<evidence type="ECO:0000256" key="7">
    <source>
        <dbReference type="ARBA" id="ARBA00023136"/>
    </source>
</evidence>
<dbReference type="InterPro" id="IPR000276">
    <property type="entry name" value="GPCR_Rhodpsn"/>
</dbReference>
<feature type="transmembrane region" description="Helical" evidence="12">
    <location>
        <begin position="220"/>
        <end position="242"/>
    </location>
</feature>
<evidence type="ECO:0000256" key="2">
    <source>
        <dbReference type="ARBA" id="ARBA00010663"/>
    </source>
</evidence>
<keyword evidence="5 12" id="KW-1133">Transmembrane helix</keyword>
<gene>
    <name evidence="15" type="primary">LOC117143230</name>
</gene>
<feature type="transmembrane region" description="Helical" evidence="12">
    <location>
        <begin position="107"/>
        <end position="131"/>
    </location>
</feature>
<dbReference type="GeneID" id="117143230"/>
<feature type="compositionally biased region" description="Polar residues" evidence="11">
    <location>
        <begin position="512"/>
        <end position="521"/>
    </location>
</feature>
<feature type="region of interest" description="Disordered" evidence="11">
    <location>
        <begin position="497"/>
        <end position="521"/>
    </location>
</feature>
<comment type="subcellular location">
    <subcellularLocation>
        <location evidence="1">Cell membrane</location>
        <topology evidence="1">Multi-pass membrane protein</topology>
    </subcellularLocation>
</comment>
<dbReference type="GO" id="GO:0004983">
    <property type="term" value="F:neuropeptide Y receptor activity"/>
    <property type="evidence" value="ECO:0007669"/>
    <property type="project" value="InterPro"/>
</dbReference>
<dbReference type="InterPro" id="IPR017452">
    <property type="entry name" value="GPCR_Rhodpsn_7TM"/>
</dbReference>
<feature type="region of interest" description="Disordered" evidence="11">
    <location>
        <begin position="448"/>
        <end position="470"/>
    </location>
</feature>
<dbReference type="PRINTS" id="PR01012">
    <property type="entry name" value="NRPEPTIDEYR"/>
</dbReference>
<evidence type="ECO:0000256" key="9">
    <source>
        <dbReference type="ARBA" id="ARBA00023224"/>
    </source>
</evidence>
<evidence type="ECO:0000313" key="15">
    <source>
        <dbReference type="RefSeq" id="XP_033163671.1"/>
    </source>
</evidence>
<dbReference type="SUPFAM" id="SSF81321">
    <property type="entry name" value="Family A G protein-coupled receptor-like"/>
    <property type="match status" value="1"/>
</dbReference>
<evidence type="ECO:0000256" key="8">
    <source>
        <dbReference type="ARBA" id="ARBA00023170"/>
    </source>
</evidence>
<reference evidence="15" key="1">
    <citation type="submission" date="2025-08" db="UniProtKB">
        <authorList>
            <consortium name="RefSeq"/>
        </authorList>
    </citation>
    <scope>IDENTIFICATION</scope>
    <source>
        <strain evidence="15">Mau12</strain>
        <tissue evidence="15">Whole Body</tissue>
    </source>
</reference>
<feature type="transmembrane region" description="Helical" evidence="12">
    <location>
        <begin position="272"/>
        <end position="295"/>
    </location>
</feature>
<evidence type="ECO:0000256" key="5">
    <source>
        <dbReference type="ARBA" id="ARBA00022989"/>
    </source>
</evidence>
<keyword evidence="8 10" id="KW-0675">Receptor</keyword>
<accession>A0A6P8KJV6</accession>
<feature type="compositionally biased region" description="Polar residues" evidence="11">
    <location>
        <begin position="449"/>
        <end position="459"/>
    </location>
</feature>
<dbReference type="GO" id="GO:0005886">
    <property type="term" value="C:plasma membrane"/>
    <property type="evidence" value="ECO:0007669"/>
    <property type="project" value="UniProtKB-SubCell"/>
</dbReference>
<evidence type="ECO:0000256" key="11">
    <source>
        <dbReference type="SAM" id="MobiDB-lite"/>
    </source>
</evidence>
<evidence type="ECO:0000259" key="13">
    <source>
        <dbReference type="PROSITE" id="PS50262"/>
    </source>
</evidence>
<feature type="transmembrane region" description="Helical" evidence="12">
    <location>
        <begin position="143"/>
        <end position="169"/>
    </location>
</feature>
<dbReference type="Gene3D" id="1.20.1070.10">
    <property type="entry name" value="Rhodopsin 7-helix transmembrane proteins"/>
    <property type="match status" value="1"/>
</dbReference>
<dbReference type="InterPro" id="IPR000611">
    <property type="entry name" value="NPY_rcpt"/>
</dbReference>
<evidence type="ECO:0000256" key="12">
    <source>
        <dbReference type="SAM" id="Phobius"/>
    </source>
</evidence>
<keyword evidence="3" id="KW-1003">Cell membrane</keyword>
<comment type="similarity">
    <text evidence="2 10">Belongs to the G-protein coupled receptor 1 family.</text>
</comment>
<keyword evidence="7 12" id="KW-0472">Membrane</keyword>
<name>A0A6P8KJV6_DROMA</name>
<feature type="transmembrane region" description="Helical" evidence="12">
    <location>
        <begin position="325"/>
        <end position="343"/>
    </location>
</feature>
<evidence type="ECO:0000256" key="4">
    <source>
        <dbReference type="ARBA" id="ARBA00022692"/>
    </source>
</evidence>
<feature type="transmembrane region" description="Helical" evidence="12">
    <location>
        <begin position="363"/>
        <end position="386"/>
    </location>
</feature>
<dbReference type="PRINTS" id="PR00237">
    <property type="entry name" value="GPCRRHODOPSN"/>
</dbReference>
<dbReference type="AlphaFoldDB" id="A0A6P8KJV6"/>
<dbReference type="Pfam" id="PF00001">
    <property type="entry name" value="7tm_1"/>
    <property type="match status" value="1"/>
</dbReference>
<keyword evidence="14" id="KW-1185">Reference proteome</keyword>
<dbReference type="SMART" id="SM01381">
    <property type="entry name" value="7TM_GPCR_Srsx"/>
    <property type="match status" value="1"/>
</dbReference>
<proteinExistence type="inferred from homology"/>
<keyword evidence="9 10" id="KW-0807">Transducer</keyword>
<evidence type="ECO:0000256" key="6">
    <source>
        <dbReference type="ARBA" id="ARBA00023040"/>
    </source>
</evidence>